<keyword evidence="3" id="KW-1185">Reference proteome</keyword>
<dbReference type="Proteomes" id="UP001296104">
    <property type="component" value="Unassembled WGS sequence"/>
</dbReference>
<dbReference type="InterPro" id="IPR053203">
    <property type="entry name" value="Cisplatin_resist-associated"/>
</dbReference>
<proteinExistence type="predicted"/>
<dbReference type="Pfam" id="PF12223">
    <property type="entry name" value="DUF3602"/>
    <property type="match status" value="1"/>
</dbReference>
<feature type="compositionally biased region" description="Basic and acidic residues" evidence="1">
    <location>
        <begin position="19"/>
        <end position="36"/>
    </location>
</feature>
<reference evidence="2" key="1">
    <citation type="submission" date="2023-11" db="EMBL/GenBank/DDBJ databases">
        <authorList>
            <person name="Alioto T."/>
            <person name="Alioto T."/>
            <person name="Gomez Garrido J."/>
        </authorList>
    </citation>
    <scope>NUCLEOTIDE SEQUENCE</scope>
</reference>
<dbReference type="PANTHER" id="PTHR34693">
    <property type="entry name" value="PROTEIN PAR32"/>
    <property type="match status" value="1"/>
</dbReference>
<organism evidence="2 3">
    <name type="scientific">Lecanosticta acicola</name>
    <dbReference type="NCBI Taxonomy" id="111012"/>
    <lineage>
        <taxon>Eukaryota</taxon>
        <taxon>Fungi</taxon>
        <taxon>Dikarya</taxon>
        <taxon>Ascomycota</taxon>
        <taxon>Pezizomycotina</taxon>
        <taxon>Dothideomycetes</taxon>
        <taxon>Dothideomycetidae</taxon>
        <taxon>Mycosphaerellales</taxon>
        <taxon>Mycosphaerellaceae</taxon>
        <taxon>Lecanosticta</taxon>
    </lineage>
</organism>
<evidence type="ECO:0000256" key="1">
    <source>
        <dbReference type="SAM" id="MobiDB-lite"/>
    </source>
</evidence>
<comment type="caution">
    <text evidence="2">The sequence shown here is derived from an EMBL/GenBank/DDBJ whole genome shotgun (WGS) entry which is preliminary data.</text>
</comment>
<dbReference type="AlphaFoldDB" id="A0AAI8Z723"/>
<dbReference type="EMBL" id="CAVMBE010000090">
    <property type="protein sequence ID" value="CAK4033635.1"/>
    <property type="molecule type" value="Genomic_DNA"/>
</dbReference>
<gene>
    <name evidence="2" type="ORF">LECACI_7A008793</name>
</gene>
<evidence type="ECO:0000313" key="2">
    <source>
        <dbReference type="EMBL" id="CAK4033635.1"/>
    </source>
</evidence>
<accession>A0AAI8Z723</accession>
<feature type="compositionally biased region" description="Basic and acidic residues" evidence="1">
    <location>
        <begin position="116"/>
        <end position="139"/>
    </location>
</feature>
<dbReference type="PANTHER" id="PTHR34693:SF3">
    <property type="match status" value="1"/>
</dbReference>
<name>A0AAI8Z723_9PEZI</name>
<feature type="region of interest" description="Disordered" evidence="1">
    <location>
        <begin position="1"/>
        <end position="139"/>
    </location>
</feature>
<evidence type="ECO:0000313" key="3">
    <source>
        <dbReference type="Proteomes" id="UP001296104"/>
    </source>
</evidence>
<protein>
    <submittedName>
        <fullName evidence="2">Uncharacterized protein</fullName>
    </submittedName>
</protein>
<sequence>MSHGADIHSTGRGGAGNIGKDDNVYVDGDIVREGHPGESSAPEYSAGRGGVGNMIHADQTGAPSEEVVPESATRVPGKEYENFHTGRGGEGNVHREKHGGHSSPQKEHAGVQGLVEKAKHAVGLDKKEKTPTPEPEARH</sequence>
<dbReference type="InterPro" id="IPR022024">
    <property type="entry name" value="DUF3602"/>
</dbReference>